<feature type="region of interest" description="Disordered" evidence="6">
    <location>
        <begin position="126"/>
        <end position="151"/>
    </location>
</feature>
<evidence type="ECO:0000256" key="3">
    <source>
        <dbReference type="ARBA" id="ARBA00022692"/>
    </source>
</evidence>
<evidence type="ECO:0000256" key="4">
    <source>
        <dbReference type="ARBA" id="ARBA00022989"/>
    </source>
</evidence>
<dbReference type="RefSeq" id="WP_012384932.1">
    <property type="nucleotide sequence ID" value="NC_010581.1"/>
</dbReference>
<gene>
    <name evidence="8" type="ordered locus">Bind_1953</name>
</gene>
<evidence type="ECO:0000256" key="1">
    <source>
        <dbReference type="ARBA" id="ARBA00004651"/>
    </source>
</evidence>
<dbReference type="InterPro" id="IPR005538">
    <property type="entry name" value="LrgA/CidA"/>
</dbReference>
<feature type="compositionally biased region" description="Basic and acidic residues" evidence="6">
    <location>
        <begin position="135"/>
        <end position="151"/>
    </location>
</feature>
<keyword evidence="9" id="KW-1185">Reference proteome</keyword>
<keyword evidence="3 7" id="KW-0812">Transmembrane</keyword>
<dbReference type="OrthoDB" id="385012at2"/>
<protein>
    <submittedName>
        <fullName evidence="8">LrgA family protein</fullName>
    </submittedName>
</protein>
<dbReference type="HOGENOM" id="CLU_113736_4_2_5"/>
<keyword evidence="5 7" id="KW-0472">Membrane</keyword>
<sequence length="151" mass="16296">MIHALSLLLLCQLLGEIAVRALGISLPGPVAGLLFLFLWLSWRGWQAGDTDPVVPPEIETLATTLLRYLAVLFIPVAVGVMEQVHMLRAYGLGILLSVALSGIAALAVTSLVFEWVMRRTLPPGNLDFQATGETPQREESLPETKGADTHA</sequence>
<keyword evidence="4 7" id="KW-1133">Transmembrane helix</keyword>
<dbReference type="Proteomes" id="UP000001695">
    <property type="component" value="Chromosome"/>
</dbReference>
<dbReference type="AlphaFoldDB" id="B2IEH8"/>
<evidence type="ECO:0000256" key="7">
    <source>
        <dbReference type="SAM" id="Phobius"/>
    </source>
</evidence>
<evidence type="ECO:0000313" key="8">
    <source>
        <dbReference type="EMBL" id="ACB95576.1"/>
    </source>
</evidence>
<accession>B2IEH8</accession>
<dbReference type="eggNOG" id="COG1380">
    <property type="taxonomic scope" value="Bacteria"/>
</dbReference>
<dbReference type="PANTHER" id="PTHR33931:SF2">
    <property type="entry name" value="HOLIN-LIKE PROTEIN CIDA"/>
    <property type="match status" value="1"/>
</dbReference>
<organism evidence="8 9">
    <name type="scientific">Beijerinckia indica subsp. indica (strain ATCC 9039 / DSM 1715 / NCIMB 8712)</name>
    <dbReference type="NCBI Taxonomy" id="395963"/>
    <lineage>
        <taxon>Bacteria</taxon>
        <taxon>Pseudomonadati</taxon>
        <taxon>Pseudomonadota</taxon>
        <taxon>Alphaproteobacteria</taxon>
        <taxon>Hyphomicrobiales</taxon>
        <taxon>Beijerinckiaceae</taxon>
        <taxon>Beijerinckia</taxon>
    </lineage>
</organism>
<feature type="transmembrane region" description="Helical" evidence="7">
    <location>
        <begin position="61"/>
        <end position="80"/>
    </location>
</feature>
<dbReference type="KEGG" id="bid:Bind_1953"/>
<feature type="transmembrane region" description="Helical" evidence="7">
    <location>
        <begin position="92"/>
        <end position="113"/>
    </location>
</feature>
<evidence type="ECO:0000256" key="2">
    <source>
        <dbReference type="ARBA" id="ARBA00022475"/>
    </source>
</evidence>
<dbReference type="EMBL" id="CP001016">
    <property type="protein sequence ID" value="ACB95576.1"/>
    <property type="molecule type" value="Genomic_DNA"/>
</dbReference>
<dbReference type="STRING" id="395963.Bind_1953"/>
<comment type="subcellular location">
    <subcellularLocation>
        <location evidence="1">Cell membrane</location>
        <topology evidence="1">Multi-pass membrane protein</topology>
    </subcellularLocation>
</comment>
<keyword evidence="2" id="KW-1003">Cell membrane</keyword>
<reference evidence="8 9" key="2">
    <citation type="journal article" date="2010" name="J. Bacteriol.">
        <title>Complete genome sequence of Beijerinckia indica subsp. indica.</title>
        <authorList>
            <person name="Tamas I."/>
            <person name="Dedysh S.N."/>
            <person name="Liesack W."/>
            <person name="Stott M.B."/>
            <person name="Alam M."/>
            <person name="Murrell J.C."/>
            <person name="Dunfield P.F."/>
        </authorList>
    </citation>
    <scope>NUCLEOTIDE SEQUENCE [LARGE SCALE GENOMIC DNA]</scope>
    <source>
        <strain evidence="9">ATCC 9039 / DSM 1715 / NCIMB 8712</strain>
    </source>
</reference>
<name>B2IEH8_BEII9</name>
<evidence type="ECO:0000256" key="5">
    <source>
        <dbReference type="ARBA" id="ARBA00023136"/>
    </source>
</evidence>
<evidence type="ECO:0000256" key="6">
    <source>
        <dbReference type="SAM" id="MobiDB-lite"/>
    </source>
</evidence>
<dbReference type="Pfam" id="PF03788">
    <property type="entry name" value="LrgA"/>
    <property type="match status" value="1"/>
</dbReference>
<evidence type="ECO:0000313" key="9">
    <source>
        <dbReference type="Proteomes" id="UP000001695"/>
    </source>
</evidence>
<dbReference type="PANTHER" id="PTHR33931">
    <property type="entry name" value="HOLIN-LIKE PROTEIN CIDA-RELATED"/>
    <property type="match status" value="1"/>
</dbReference>
<reference evidence="9" key="1">
    <citation type="submission" date="2008-03" db="EMBL/GenBank/DDBJ databases">
        <title>Complete sequence of chromosome of Beijerinckia indica subsp. indica ATCC 9039.</title>
        <authorList>
            <consortium name="US DOE Joint Genome Institute"/>
            <person name="Copeland A."/>
            <person name="Lucas S."/>
            <person name="Lapidus A."/>
            <person name="Glavina del Rio T."/>
            <person name="Dalin E."/>
            <person name="Tice H."/>
            <person name="Bruce D."/>
            <person name="Goodwin L."/>
            <person name="Pitluck S."/>
            <person name="LaButti K."/>
            <person name="Schmutz J."/>
            <person name="Larimer F."/>
            <person name="Land M."/>
            <person name="Hauser L."/>
            <person name="Kyrpides N."/>
            <person name="Mikhailova N."/>
            <person name="Dunfield P.F."/>
            <person name="Dedysh S.N."/>
            <person name="Liesack W."/>
            <person name="Saw J.H."/>
            <person name="Alam M."/>
            <person name="Chen Y."/>
            <person name="Murrell J.C."/>
            <person name="Richardson P."/>
        </authorList>
    </citation>
    <scope>NUCLEOTIDE SEQUENCE [LARGE SCALE GENOMIC DNA]</scope>
    <source>
        <strain evidence="9">ATCC 9039 / DSM 1715 / NCIMB 8712</strain>
    </source>
</reference>
<dbReference type="GO" id="GO:0005886">
    <property type="term" value="C:plasma membrane"/>
    <property type="evidence" value="ECO:0007669"/>
    <property type="project" value="UniProtKB-SubCell"/>
</dbReference>
<proteinExistence type="predicted"/>